<feature type="compositionally biased region" description="Basic and acidic residues" evidence="1">
    <location>
        <begin position="13"/>
        <end position="27"/>
    </location>
</feature>
<gene>
    <name evidence="2" type="primary">ga11549</name>
    <name evidence="2" type="ORF">PR202_ga11549</name>
</gene>
<reference evidence="2" key="1">
    <citation type="journal article" date="2018" name="DNA Res.">
        <title>Multiple hybrid de novo genome assembly of finger millet, an orphan allotetraploid crop.</title>
        <authorList>
            <person name="Hatakeyama M."/>
            <person name="Aluri S."/>
            <person name="Balachadran M.T."/>
            <person name="Sivarajan S.R."/>
            <person name="Patrignani A."/>
            <person name="Gruter S."/>
            <person name="Poveda L."/>
            <person name="Shimizu-Inatsugi R."/>
            <person name="Baeten J."/>
            <person name="Francoijs K.J."/>
            <person name="Nataraja K.N."/>
            <person name="Reddy Y.A.N."/>
            <person name="Phadnis S."/>
            <person name="Ravikumar R.L."/>
            <person name="Schlapbach R."/>
            <person name="Sreeman S.M."/>
            <person name="Shimizu K.K."/>
        </authorList>
    </citation>
    <scope>NUCLEOTIDE SEQUENCE</scope>
</reference>
<feature type="region of interest" description="Disordered" evidence="1">
    <location>
        <begin position="1"/>
        <end position="39"/>
    </location>
</feature>
<dbReference type="EMBL" id="BQKI01000005">
    <property type="protein sequence ID" value="GJM94866.1"/>
    <property type="molecule type" value="Genomic_DNA"/>
</dbReference>
<evidence type="ECO:0000313" key="3">
    <source>
        <dbReference type="Proteomes" id="UP001054889"/>
    </source>
</evidence>
<keyword evidence="3" id="KW-1185">Reference proteome</keyword>
<sequence length="73" mass="8191">MGKHHGTTGEVSSWRRDEQGGQGERLRRVQGRVKTPARVAASRDASMRADFCLLLAFLAEMWSIQTNLKCSIM</sequence>
<accession>A0AAV5C9V1</accession>
<evidence type="ECO:0000313" key="2">
    <source>
        <dbReference type="EMBL" id="GJM94866.1"/>
    </source>
</evidence>
<evidence type="ECO:0000256" key="1">
    <source>
        <dbReference type="SAM" id="MobiDB-lite"/>
    </source>
</evidence>
<dbReference type="AlphaFoldDB" id="A0AAV5C9V1"/>
<reference evidence="2" key="2">
    <citation type="submission" date="2021-12" db="EMBL/GenBank/DDBJ databases">
        <title>Resequencing data analysis of finger millet.</title>
        <authorList>
            <person name="Hatakeyama M."/>
            <person name="Aluri S."/>
            <person name="Balachadran M.T."/>
            <person name="Sivarajan S.R."/>
            <person name="Poveda L."/>
            <person name="Shimizu-Inatsugi R."/>
            <person name="Schlapbach R."/>
            <person name="Sreeman S.M."/>
            <person name="Shimizu K.K."/>
        </authorList>
    </citation>
    <scope>NUCLEOTIDE SEQUENCE</scope>
</reference>
<dbReference type="Proteomes" id="UP001054889">
    <property type="component" value="Unassembled WGS sequence"/>
</dbReference>
<proteinExistence type="predicted"/>
<protein>
    <submittedName>
        <fullName evidence="2">Uncharacterized protein</fullName>
    </submittedName>
</protein>
<comment type="caution">
    <text evidence="2">The sequence shown here is derived from an EMBL/GenBank/DDBJ whole genome shotgun (WGS) entry which is preliminary data.</text>
</comment>
<name>A0AAV5C9V1_ELECO</name>
<organism evidence="2 3">
    <name type="scientific">Eleusine coracana subsp. coracana</name>
    <dbReference type="NCBI Taxonomy" id="191504"/>
    <lineage>
        <taxon>Eukaryota</taxon>
        <taxon>Viridiplantae</taxon>
        <taxon>Streptophyta</taxon>
        <taxon>Embryophyta</taxon>
        <taxon>Tracheophyta</taxon>
        <taxon>Spermatophyta</taxon>
        <taxon>Magnoliopsida</taxon>
        <taxon>Liliopsida</taxon>
        <taxon>Poales</taxon>
        <taxon>Poaceae</taxon>
        <taxon>PACMAD clade</taxon>
        <taxon>Chloridoideae</taxon>
        <taxon>Cynodonteae</taxon>
        <taxon>Eleusininae</taxon>
        <taxon>Eleusine</taxon>
    </lineage>
</organism>